<evidence type="ECO:0000313" key="1">
    <source>
        <dbReference type="EMBL" id="OCX13903.1"/>
    </source>
</evidence>
<evidence type="ECO:0000313" key="2">
    <source>
        <dbReference type="Proteomes" id="UP000095143"/>
    </source>
</evidence>
<organism evidence="1 2">
    <name type="scientific">Pseudomonas graminis</name>
    <dbReference type="NCBI Taxonomy" id="158627"/>
    <lineage>
        <taxon>Bacteria</taxon>
        <taxon>Pseudomonadati</taxon>
        <taxon>Pseudomonadota</taxon>
        <taxon>Gammaproteobacteria</taxon>
        <taxon>Pseudomonadales</taxon>
        <taxon>Pseudomonadaceae</taxon>
        <taxon>Pseudomonas</taxon>
    </lineage>
</organism>
<reference evidence="1 2" key="1">
    <citation type="submission" date="2016-08" db="EMBL/GenBank/DDBJ databases">
        <title>Whole genome sequence of Pseudomonas graminis strain UASWS1507, a potential biological control agent for agriculture.</title>
        <authorList>
            <person name="Crovadore J."/>
            <person name="Calmin G."/>
            <person name="Chablais R."/>
            <person name="Cochard B."/>
            <person name="Lefort F."/>
        </authorList>
    </citation>
    <scope>NUCLEOTIDE SEQUENCE [LARGE SCALE GENOMIC DNA]</scope>
    <source>
        <strain evidence="1 2">UASWS1507</strain>
    </source>
</reference>
<dbReference type="AlphaFoldDB" id="A0A1C2DGR6"/>
<dbReference type="EMBL" id="MDEN01000068">
    <property type="protein sequence ID" value="OCX13903.1"/>
    <property type="molecule type" value="Genomic_DNA"/>
</dbReference>
<protein>
    <submittedName>
        <fullName evidence="1">Uncharacterized protein</fullName>
    </submittedName>
</protein>
<proteinExistence type="predicted"/>
<gene>
    <name evidence="1" type="ORF">BBI10_20270</name>
</gene>
<name>A0A1C2DGR6_9PSED</name>
<sequence length="71" mass="7756">MVVLFSGGSLLLGQPERRCVVVCFQATEQICAHGRALLAEPGEVTSLQICAKVMFEYMHRTKSAKQYVGPA</sequence>
<dbReference type="Proteomes" id="UP000095143">
    <property type="component" value="Unassembled WGS sequence"/>
</dbReference>
<accession>A0A1C2DGR6</accession>
<comment type="caution">
    <text evidence="1">The sequence shown here is derived from an EMBL/GenBank/DDBJ whole genome shotgun (WGS) entry which is preliminary data.</text>
</comment>